<dbReference type="Pfam" id="PF03995">
    <property type="entry name" value="Inhibitor_I36"/>
    <property type="match status" value="1"/>
</dbReference>
<reference evidence="3" key="1">
    <citation type="journal article" date="2019" name="Int. J. Syst. Evol. Microbiol.">
        <title>The Global Catalogue of Microorganisms (GCM) 10K type strain sequencing project: providing services to taxonomists for standard genome sequencing and annotation.</title>
        <authorList>
            <consortium name="The Broad Institute Genomics Platform"/>
            <consortium name="The Broad Institute Genome Sequencing Center for Infectious Disease"/>
            <person name="Wu L."/>
            <person name="Ma J."/>
        </authorList>
    </citation>
    <scope>NUCLEOTIDE SEQUENCE [LARGE SCALE GENOMIC DNA]</scope>
    <source>
        <strain evidence="3">JCM 4147</strain>
    </source>
</reference>
<evidence type="ECO:0000313" key="3">
    <source>
        <dbReference type="Proteomes" id="UP001596200"/>
    </source>
</evidence>
<dbReference type="EMBL" id="JBHSPU010000001">
    <property type="protein sequence ID" value="MFC5912204.1"/>
    <property type="molecule type" value="Genomic_DNA"/>
</dbReference>
<evidence type="ECO:0000256" key="1">
    <source>
        <dbReference type="SAM" id="SignalP"/>
    </source>
</evidence>
<organism evidence="2 3">
    <name type="scientific">Streptomyces pulveraceus</name>
    <dbReference type="NCBI Taxonomy" id="68258"/>
    <lineage>
        <taxon>Bacteria</taxon>
        <taxon>Bacillati</taxon>
        <taxon>Actinomycetota</taxon>
        <taxon>Actinomycetes</taxon>
        <taxon>Kitasatosporales</taxon>
        <taxon>Streptomycetaceae</taxon>
        <taxon>Streptomyces</taxon>
    </lineage>
</organism>
<comment type="caution">
    <text evidence="2">The sequence shown here is derived from an EMBL/GenBank/DDBJ whole genome shotgun (WGS) entry which is preliminary data.</text>
</comment>
<keyword evidence="1" id="KW-0732">Signal</keyword>
<name>A0ABW1GC33_9ACTN</name>
<accession>A0ABW1GC33</accession>
<keyword evidence="3" id="KW-1185">Reference proteome</keyword>
<protein>
    <submittedName>
        <fullName evidence="2">Peptidase inhibitor family I36 protein</fullName>
    </submittedName>
</protein>
<evidence type="ECO:0000313" key="2">
    <source>
        <dbReference type="EMBL" id="MFC5912204.1"/>
    </source>
</evidence>
<dbReference type="Proteomes" id="UP001596200">
    <property type="component" value="Unassembled WGS sequence"/>
</dbReference>
<feature type="signal peptide" evidence="1">
    <location>
        <begin position="1"/>
        <end position="33"/>
    </location>
</feature>
<gene>
    <name evidence="2" type="ORF">ACFP1B_01935</name>
</gene>
<proteinExistence type="predicted"/>
<sequence length="142" mass="15002">MTTRFRRVGGLARVAASAAAALTIVLVPGTANAAAPLPPGVIKLQDGEPCPPATLCLYRDYNNRGPAYGIGAGYHVDLRDLPMSGGVHGPTAANEVSSWVNNTLDVAVLIDIDTETARPLYPLQSLQEPPRTNDTVDVVRWA</sequence>
<feature type="chain" id="PRO_5046635622" evidence="1">
    <location>
        <begin position="34"/>
        <end position="142"/>
    </location>
</feature>
<dbReference type="RefSeq" id="WP_344508474.1">
    <property type="nucleotide sequence ID" value="NZ_BAAATU010000007.1"/>
</dbReference>